<dbReference type="EMBL" id="BAAALF010000076">
    <property type="protein sequence ID" value="GAA1246740.1"/>
    <property type="molecule type" value="Genomic_DNA"/>
</dbReference>
<sequence length="333" mass="35806">MTGATEMTGVTDRTTHEVPDSDDRGWRSWHLHVATFAPAALDAVVTDALGPLADRLGLLEPDGPRWFFVRYWQGGPHVRLRVQGLTRVESELMASVLTDRLLALDAAVPPGQRLDQVGYALAVSRIAAAGEQGVALAAGELLAPGVRRAGYEPEYPRYGGRHLMACSEHLFHRSSRLALRACLARAGTPHALASGLEAFAAACSVLEAVGPPESLRRFLVAQQESWLDWARPAHVPSEKTELTRAERAAAARAQVAALGTLAPRLREALRDGDPRWAPWTDPLGTALRTWTVELGFARAAGIFGSHVHMTANRLGVGAGREAQIAALLLALLD</sequence>
<gene>
    <name evidence="3" type="ORF">GCM10009665_42110</name>
</gene>
<feature type="domain" description="Thiopeptide-type bacteriocin biosynthesis" evidence="2">
    <location>
        <begin position="29"/>
        <end position="329"/>
    </location>
</feature>
<dbReference type="Proteomes" id="UP001500037">
    <property type="component" value="Unassembled WGS sequence"/>
</dbReference>
<proteinExistence type="predicted"/>
<accession>A0ABN1WDJ3</accession>
<dbReference type="InterPro" id="IPR023809">
    <property type="entry name" value="Thiopep_bacteriocin_synth_dom"/>
</dbReference>
<evidence type="ECO:0000259" key="2">
    <source>
        <dbReference type="Pfam" id="PF14028"/>
    </source>
</evidence>
<reference evidence="3 4" key="1">
    <citation type="journal article" date="2019" name="Int. J. Syst. Evol. Microbiol.">
        <title>The Global Catalogue of Microorganisms (GCM) 10K type strain sequencing project: providing services to taxonomists for standard genome sequencing and annotation.</title>
        <authorList>
            <consortium name="The Broad Institute Genomics Platform"/>
            <consortium name="The Broad Institute Genome Sequencing Center for Infectious Disease"/>
            <person name="Wu L."/>
            <person name="Ma J."/>
        </authorList>
    </citation>
    <scope>NUCLEOTIDE SEQUENCE [LARGE SCALE GENOMIC DNA]</scope>
    <source>
        <strain evidence="3 4">JCM 13004</strain>
    </source>
</reference>
<dbReference type="Pfam" id="PF14028">
    <property type="entry name" value="Lant_dehydr_C"/>
    <property type="match status" value="1"/>
</dbReference>
<keyword evidence="4" id="KW-1185">Reference proteome</keyword>
<evidence type="ECO:0000313" key="3">
    <source>
        <dbReference type="EMBL" id="GAA1246740.1"/>
    </source>
</evidence>
<name>A0ABN1WDJ3_9ACTN</name>
<evidence type="ECO:0000256" key="1">
    <source>
        <dbReference type="SAM" id="MobiDB-lite"/>
    </source>
</evidence>
<evidence type="ECO:0000313" key="4">
    <source>
        <dbReference type="Proteomes" id="UP001500037"/>
    </source>
</evidence>
<organism evidence="3 4">
    <name type="scientific">Kitasatospora nipponensis</name>
    <dbReference type="NCBI Taxonomy" id="258049"/>
    <lineage>
        <taxon>Bacteria</taxon>
        <taxon>Bacillati</taxon>
        <taxon>Actinomycetota</taxon>
        <taxon>Actinomycetes</taxon>
        <taxon>Kitasatosporales</taxon>
        <taxon>Streptomycetaceae</taxon>
        <taxon>Kitasatospora</taxon>
    </lineage>
</organism>
<feature type="compositionally biased region" description="Basic and acidic residues" evidence="1">
    <location>
        <begin position="13"/>
        <end position="23"/>
    </location>
</feature>
<comment type="caution">
    <text evidence="3">The sequence shown here is derived from an EMBL/GenBank/DDBJ whole genome shotgun (WGS) entry which is preliminary data.</text>
</comment>
<feature type="region of interest" description="Disordered" evidence="1">
    <location>
        <begin position="1"/>
        <end position="23"/>
    </location>
</feature>
<dbReference type="NCBIfam" id="TIGR03891">
    <property type="entry name" value="thiopep_ocin"/>
    <property type="match status" value="1"/>
</dbReference>
<protein>
    <recommendedName>
        <fullName evidence="2">Thiopeptide-type bacteriocin biosynthesis domain-containing protein</fullName>
    </recommendedName>
</protein>